<proteinExistence type="predicted"/>
<feature type="region of interest" description="Disordered" evidence="1">
    <location>
        <begin position="173"/>
        <end position="206"/>
    </location>
</feature>
<reference evidence="3" key="1">
    <citation type="submission" date="2020-10" db="EMBL/GenBank/DDBJ databases">
        <authorList>
            <person name="Gilroy R."/>
        </authorList>
    </citation>
    <scope>NUCLEOTIDE SEQUENCE</scope>
    <source>
        <strain evidence="3">ChiBcec7-5410</strain>
    </source>
</reference>
<keyword evidence="2" id="KW-1133">Transmembrane helix</keyword>
<gene>
    <name evidence="3" type="ORF">IAC43_02460</name>
</gene>
<keyword evidence="2" id="KW-0812">Transmembrane</keyword>
<dbReference type="EMBL" id="DVLW01000068">
    <property type="protein sequence ID" value="HIT94027.1"/>
    <property type="molecule type" value="Genomic_DNA"/>
</dbReference>
<feature type="compositionally biased region" description="Acidic residues" evidence="1">
    <location>
        <begin position="191"/>
        <end position="206"/>
    </location>
</feature>
<evidence type="ECO:0000313" key="4">
    <source>
        <dbReference type="Proteomes" id="UP000824160"/>
    </source>
</evidence>
<dbReference type="Proteomes" id="UP000824160">
    <property type="component" value="Unassembled WGS sequence"/>
</dbReference>
<sequence length="206" mass="22830">MAKNKGKNNNYQTETRRAADLIAKHEEAQRSRHKMLPHRLTTTEKKHLKLKTTQIICIILVVLLVMTSGVTAIVSILFSEKQMTAADYLYPPLFLYEDVYYMVTSEQLTERPEGESSEELTAVTTGDQNTFPVVDGSCNFGGNTVPFLLVDGVMYCCTEEGIYLKCTVFDTGTDEDTSEDASSDTSVSDSSETESDSDTSESSETN</sequence>
<dbReference type="AlphaFoldDB" id="A0A9D1H6K3"/>
<evidence type="ECO:0000256" key="1">
    <source>
        <dbReference type="SAM" id="MobiDB-lite"/>
    </source>
</evidence>
<name>A0A9D1H6K3_9FIRM</name>
<evidence type="ECO:0000256" key="2">
    <source>
        <dbReference type="SAM" id="Phobius"/>
    </source>
</evidence>
<accession>A0A9D1H6K3</accession>
<reference evidence="3" key="2">
    <citation type="journal article" date="2021" name="PeerJ">
        <title>Extensive microbial diversity within the chicken gut microbiome revealed by metagenomics and culture.</title>
        <authorList>
            <person name="Gilroy R."/>
            <person name="Ravi A."/>
            <person name="Getino M."/>
            <person name="Pursley I."/>
            <person name="Horton D.L."/>
            <person name="Alikhan N.F."/>
            <person name="Baker D."/>
            <person name="Gharbi K."/>
            <person name="Hall N."/>
            <person name="Watson M."/>
            <person name="Adriaenssens E.M."/>
            <person name="Foster-Nyarko E."/>
            <person name="Jarju S."/>
            <person name="Secka A."/>
            <person name="Antonio M."/>
            <person name="Oren A."/>
            <person name="Chaudhuri R.R."/>
            <person name="La Ragione R."/>
            <person name="Hildebrand F."/>
            <person name="Pallen M.J."/>
        </authorList>
    </citation>
    <scope>NUCLEOTIDE SEQUENCE</scope>
    <source>
        <strain evidence="3">ChiBcec7-5410</strain>
    </source>
</reference>
<keyword evidence="2" id="KW-0472">Membrane</keyword>
<feature type="compositionally biased region" description="Acidic residues" evidence="1">
    <location>
        <begin position="173"/>
        <end position="182"/>
    </location>
</feature>
<organism evidence="3 4">
    <name type="scientific">Candidatus Faecivivens stercoripullorum</name>
    <dbReference type="NCBI Taxonomy" id="2840805"/>
    <lineage>
        <taxon>Bacteria</taxon>
        <taxon>Bacillati</taxon>
        <taxon>Bacillota</taxon>
        <taxon>Clostridia</taxon>
        <taxon>Eubacteriales</taxon>
        <taxon>Oscillospiraceae</taxon>
        <taxon>Oscillospiraceae incertae sedis</taxon>
        <taxon>Candidatus Faecivivens</taxon>
    </lineage>
</organism>
<feature type="transmembrane region" description="Helical" evidence="2">
    <location>
        <begin position="55"/>
        <end position="78"/>
    </location>
</feature>
<comment type="caution">
    <text evidence="3">The sequence shown here is derived from an EMBL/GenBank/DDBJ whole genome shotgun (WGS) entry which is preliminary data.</text>
</comment>
<evidence type="ECO:0000313" key="3">
    <source>
        <dbReference type="EMBL" id="HIT94027.1"/>
    </source>
</evidence>
<protein>
    <submittedName>
        <fullName evidence="3">Uncharacterized protein</fullName>
    </submittedName>
</protein>